<comment type="function">
    <text evidence="2">Catalyzes the conversion of dihydroorotate to orotate with quinone as electron acceptor.</text>
</comment>
<keyword evidence="12" id="KW-0472">Membrane</keyword>
<keyword evidence="11 16" id="KW-0560">Oxidoreductase</keyword>
<dbReference type="InterPro" id="IPR005720">
    <property type="entry name" value="Dihydroorotate_DH_cat"/>
</dbReference>
<dbReference type="InterPro" id="IPR001295">
    <property type="entry name" value="Dihydroorotate_DH_CS"/>
</dbReference>
<dbReference type="InterPro" id="IPR013785">
    <property type="entry name" value="Aldolase_TIM"/>
</dbReference>
<evidence type="ECO:0000256" key="5">
    <source>
        <dbReference type="ARBA" id="ARBA00005359"/>
    </source>
</evidence>
<dbReference type="EMBL" id="JAULJQ010000001">
    <property type="protein sequence ID" value="MDO2408725.1"/>
    <property type="molecule type" value="Genomic_DNA"/>
</dbReference>
<dbReference type="InterPro" id="IPR050074">
    <property type="entry name" value="DHO_dehydrogenase"/>
</dbReference>
<evidence type="ECO:0000256" key="1">
    <source>
        <dbReference type="ARBA" id="ARBA00001917"/>
    </source>
</evidence>
<dbReference type="NCBIfam" id="TIGR01036">
    <property type="entry name" value="pyrD_sub2"/>
    <property type="match status" value="1"/>
</dbReference>
<keyword evidence="17" id="KW-1185">Reference proteome</keyword>
<dbReference type="PROSITE" id="PS00912">
    <property type="entry name" value="DHODEHASE_2"/>
    <property type="match status" value="1"/>
</dbReference>
<evidence type="ECO:0000313" key="17">
    <source>
        <dbReference type="Proteomes" id="UP001171111"/>
    </source>
</evidence>
<evidence type="ECO:0000313" key="16">
    <source>
        <dbReference type="EMBL" id="MDO2408725.1"/>
    </source>
</evidence>
<dbReference type="InterPro" id="IPR012135">
    <property type="entry name" value="Dihydroorotate_DH_1_2"/>
</dbReference>
<comment type="similarity">
    <text evidence="5">Belongs to the dihydroorotate dehydrogenase family. Type 2 subfamily.</text>
</comment>
<evidence type="ECO:0000256" key="14">
    <source>
        <dbReference type="NCBIfam" id="TIGR01036"/>
    </source>
</evidence>
<evidence type="ECO:0000256" key="3">
    <source>
        <dbReference type="ARBA" id="ARBA00004370"/>
    </source>
</evidence>
<keyword evidence="8" id="KW-0285">Flavoprotein</keyword>
<comment type="catalytic activity">
    <reaction evidence="13">
        <text>(S)-dihydroorotate + a quinone = orotate + a quinol</text>
        <dbReference type="Rhea" id="RHEA:30187"/>
        <dbReference type="ChEBI" id="CHEBI:24646"/>
        <dbReference type="ChEBI" id="CHEBI:30839"/>
        <dbReference type="ChEBI" id="CHEBI:30864"/>
        <dbReference type="ChEBI" id="CHEBI:132124"/>
        <dbReference type="EC" id="1.3.5.2"/>
    </reaction>
</comment>
<dbReference type="SUPFAM" id="SSF51395">
    <property type="entry name" value="FMN-linked oxidoreductases"/>
    <property type="match status" value="1"/>
</dbReference>
<dbReference type="CDD" id="cd04738">
    <property type="entry name" value="DHOD_2_like"/>
    <property type="match status" value="1"/>
</dbReference>
<dbReference type="Proteomes" id="UP001171111">
    <property type="component" value="Unassembled WGS sequence"/>
</dbReference>
<comment type="subcellular location">
    <subcellularLocation>
        <location evidence="3">Membrane</location>
    </subcellularLocation>
</comment>
<evidence type="ECO:0000256" key="2">
    <source>
        <dbReference type="ARBA" id="ARBA00003125"/>
    </source>
</evidence>
<evidence type="ECO:0000256" key="11">
    <source>
        <dbReference type="ARBA" id="ARBA00023002"/>
    </source>
</evidence>
<name>A0ABT8T544_9BACT</name>
<comment type="pathway">
    <text evidence="4">Pyrimidine metabolism; UMP biosynthesis via de novo pathway; orotate from (S)-dihydroorotate (quinone route): step 1/1.</text>
</comment>
<dbReference type="NCBIfam" id="NF003652">
    <property type="entry name" value="PRK05286.2-5"/>
    <property type="match status" value="1"/>
</dbReference>
<accession>A0ABT8T544</accession>
<dbReference type="InterPro" id="IPR005719">
    <property type="entry name" value="Dihydroorotate_DH_2"/>
</dbReference>
<evidence type="ECO:0000256" key="13">
    <source>
        <dbReference type="ARBA" id="ARBA00048639"/>
    </source>
</evidence>
<gene>
    <name evidence="16" type="ORF">Q2362_01245</name>
</gene>
<keyword evidence="9" id="KW-0288">FMN</keyword>
<protein>
    <recommendedName>
        <fullName evidence="7 14">Dihydroorotate dehydrogenase (quinone)</fullName>
        <ecNumber evidence="6 14">1.3.5.2</ecNumber>
    </recommendedName>
</protein>
<dbReference type="PIRSF" id="PIRSF000164">
    <property type="entry name" value="DHO_oxidase"/>
    <property type="match status" value="1"/>
</dbReference>
<organism evidence="16 17">
    <name type="scientific">Campylobacter magnus</name>
    <dbReference type="NCBI Taxonomy" id="3026462"/>
    <lineage>
        <taxon>Bacteria</taxon>
        <taxon>Pseudomonadati</taxon>
        <taxon>Campylobacterota</taxon>
        <taxon>Epsilonproteobacteria</taxon>
        <taxon>Campylobacterales</taxon>
        <taxon>Campylobacteraceae</taxon>
        <taxon>Campylobacter</taxon>
    </lineage>
</organism>
<dbReference type="EC" id="1.3.5.2" evidence="6 14"/>
<evidence type="ECO:0000259" key="15">
    <source>
        <dbReference type="Pfam" id="PF01180"/>
    </source>
</evidence>
<dbReference type="Pfam" id="PF01180">
    <property type="entry name" value="DHO_dh"/>
    <property type="match status" value="1"/>
</dbReference>
<keyword evidence="10" id="KW-0665">Pyrimidine biosynthesis</keyword>
<sequence length="349" mass="38108">MYETLKPLLFTLPPECAHHLAGLGLKLGIKTPLIKNLIKKDFKDEILSQNLLGLNFANPIGIGGGFDKNADLAYGLGYLGFGFLEYGTFTPRPQSGNPRPRLWRIKEHNSLQNAMGFNNEGSAAVEQNIAKYFPLSLPVFANIGKNKTTPNESAINDYIYLTKRFEKLCDGFVINISSPNTPNLRELQNDEFLSTLGKELRKITNNPLVLKIAPDMQPNAAVALCQCAIESGFNAIIINNTSIDYSLYPAAKSIGGLSGELICAKSRELFSAVASEIFGKAVLISCGGISDAREALWRIKHGASLIEIFTALIYKGPAMIENLNKELANLLKIEGFENINEAVGSALKK</sequence>
<evidence type="ECO:0000256" key="9">
    <source>
        <dbReference type="ARBA" id="ARBA00022643"/>
    </source>
</evidence>
<evidence type="ECO:0000256" key="10">
    <source>
        <dbReference type="ARBA" id="ARBA00022975"/>
    </source>
</evidence>
<evidence type="ECO:0000256" key="4">
    <source>
        <dbReference type="ARBA" id="ARBA00005161"/>
    </source>
</evidence>
<dbReference type="Gene3D" id="3.20.20.70">
    <property type="entry name" value="Aldolase class I"/>
    <property type="match status" value="1"/>
</dbReference>
<comment type="cofactor">
    <cofactor evidence="1">
        <name>FMN</name>
        <dbReference type="ChEBI" id="CHEBI:58210"/>
    </cofactor>
</comment>
<dbReference type="PANTHER" id="PTHR48109:SF4">
    <property type="entry name" value="DIHYDROOROTATE DEHYDROGENASE (QUINONE), MITOCHONDRIAL"/>
    <property type="match status" value="1"/>
</dbReference>
<dbReference type="PANTHER" id="PTHR48109">
    <property type="entry name" value="DIHYDROOROTATE DEHYDROGENASE (QUINONE), MITOCHONDRIAL-RELATED"/>
    <property type="match status" value="1"/>
</dbReference>
<feature type="domain" description="Dihydroorotate dehydrogenase catalytic" evidence="15">
    <location>
        <begin position="47"/>
        <end position="331"/>
    </location>
</feature>
<evidence type="ECO:0000256" key="6">
    <source>
        <dbReference type="ARBA" id="ARBA00012791"/>
    </source>
</evidence>
<proteinExistence type="inferred from homology"/>
<comment type="caution">
    <text evidence="16">The sequence shown here is derived from an EMBL/GenBank/DDBJ whole genome shotgun (WGS) entry which is preliminary data.</text>
</comment>
<evidence type="ECO:0000256" key="12">
    <source>
        <dbReference type="ARBA" id="ARBA00023136"/>
    </source>
</evidence>
<reference evidence="16 17" key="1">
    <citation type="submission" date="2023-06" db="EMBL/GenBank/DDBJ databases">
        <title>Campylobacter magnum sp. nov., isolated from cecal contents of domestic pigs (Sus scrofa domesticus).</title>
        <authorList>
            <person name="Papic B."/>
            <person name="Gruntar I."/>
        </authorList>
    </citation>
    <scope>NUCLEOTIDE SEQUENCE [LARGE SCALE GENOMIC DNA]</scope>
    <source>
        <strain evidence="17">34484-21</strain>
    </source>
</reference>
<dbReference type="RefSeq" id="WP_302243465.1">
    <property type="nucleotide sequence ID" value="NZ_JAULJQ010000001.1"/>
</dbReference>
<evidence type="ECO:0000256" key="7">
    <source>
        <dbReference type="ARBA" id="ARBA00018366"/>
    </source>
</evidence>
<dbReference type="PROSITE" id="PS00911">
    <property type="entry name" value="DHODEHASE_1"/>
    <property type="match status" value="1"/>
</dbReference>
<evidence type="ECO:0000256" key="8">
    <source>
        <dbReference type="ARBA" id="ARBA00022630"/>
    </source>
</evidence>
<dbReference type="GO" id="GO:0106430">
    <property type="term" value="F:dihydroorotate dehydrogenase (quinone) activity"/>
    <property type="evidence" value="ECO:0007669"/>
    <property type="project" value="UniProtKB-EC"/>
</dbReference>